<keyword evidence="4 7" id="KW-0863">Zinc-finger</keyword>
<comment type="subcellular location">
    <subcellularLocation>
        <location evidence="1">Nucleus</location>
    </subcellularLocation>
</comment>
<feature type="compositionally biased region" description="Low complexity" evidence="8">
    <location>
        <begin position="131"/>
        <end position="168"/>
    </location>
</feature>
<reference evidence="10" key="2">
    <citation type="submission" date="2022-06" db="UniProtKB">
        <authorList>
            <consortium name="EnsemblMetazoa"/>
        </authorList>
    </citation>
    <scope>IDENTIFICATION</scope>
</reference>
<dbReference type="GO" id="GO:0008270">
    <property type="term" value="F:zinc ion binding"/>
    <property type="evidence" value="ECO:0007669"/>
    <property type="project" value="UniProtKB-KW"/>
</dbReference>
<keyword evidence="6" id="KW-0539">Nucleus</keyword>
<evidence type="ECO:0000313" key="11">
    <source>
        <dbReference type="Proteomes" id="UP000024404"/>
    </source>
</evidence>
<keyword evidence="5" id="KW-0862">Zinc</keyword>
<organism evidence="10 11">
    <name type="scientific">Onchocerca volvulus</name>
    <dbReference type="NCBI Taxonomy" id="6282"/>
    <lineage>
        <taxon>Eukaryota</taxon>
        <taxon>Metazoa</taxon>
        <taxon>Ecdysozoa</taxon>
        <taxon>Nematoda</taxon>
        <taxon>Chromadorea</taxon>
        <taxon>Rhabditida</taxon>
        <taxon>Spirurina</taxon>
        <taxon>Spiruromorpha</taxon>
        <taxon>Filarioidea</taxon>
        <taxon>Onchocercidae</taxon>
        <taxon>Onchocerca</taxon>
    </lineage>
</organism>
<feature type="compositionally biased region" description="Low complexity" evidence="8">
    <location>
        <begin position="387"/>
        <end position="403"/>
    </location>
</feature>
<dbReference type="AlphaFoldDB" id="A0A8R1XPA3"/>
<dbReference type="Pfam" id="PF13912">
    <property type="entry name" value="zf-C2H2_6"/>
    <property type="match status" value="1"/>
</dbReference>
<dbReference type="PANTHER" id="PTHR24376">
    <property type="entry name" value="ZINC FINGER PROTEIN"/>
    <property type="match status" value="1"/>
</dbReference>
<dbReference type="Gene3D" id="3.30.160.60">
    <property type="entry name" value="Classic Zinc Finger"/>
    <property type="match status" value="5"/>
</dbReference>
<keyword evidence="2" id="KW-0479">Metal-binding</keyword>
<dbReference type="GO" id="GO:0000122">
    <property type="term" value="P:negative regulation of transcription by RNA polymerase II"/>
    <property type="evidence" value="ECO:0007669"/>
    <property type="project" value="UniProtKB-ARBA"/>
</dbReference>
<evidence type="ECO:0000259" key="9">
    <source>
        <dbReference type="PROSITE" id="PS50157"/>
    </source>
</evidence>
<name>A0A8R1XPA3_ONCVO</name>
<dbReference type="EnsemblMetazoa" id="OVOC10888.1">
    <property type="protein sequence ID" value="OVOC10888.1"/>
    <property type="gene ID" value="WBGene00247697"/>
</dbReference>
<feature type="domain" description="C2H2-type" evidence="9">
    <location>
        <begin position="631"/>
        <end position="658"/>
    </location>
</feature>
<dbReference type="GO" id="GO:0005634">
    <property type="term" value="C:nucleus"/>
    <property type="evidence" value="ECO:0007669"/>
    <property type="project" value="UniProtKB-SubCell"/>
</dbReference>
<feature type="compositionally biased region" description="Polar residues" evidence="8">
    <location>
        <begin position="404"/>
        <end position="417"/>
    </location>
</feature>
<dbReference type="FunFam" id="3.30.160.60:FF:000112">
    <property type="entry name" value="Mds1 and evi1 complex locus protein"/>
    <property type="match status" value="1"/>
</dbReference>
<dbReference type="InterPro" id="IPR036236">
    <property type="entry name" value="Znf_C2H2_sf"/>
</dbReference>
<dbReference type="SUPFAM" id="SSF57667">
    <property type="entry name" value="beta-beta-alpha zinc fingers"/>
    <property type="match status" value="3"/>
</dbReference>
<protein>
    <recommendedName>
        <fullName evidence="9">C2H2-type domain-containing protein</fullName>
    </recommendedName>
</protein>
<feature type="domain" description="C2H2-type" evidence="9">
    <location>
        <begin position="602"/>
        <end position="630"/>
    </location>
</feature>
<dbReference type="InterPro" id="IPR013087">
    <property type="entry name" value="Znf_C2H2_type"/>
</dbReference>
<dbReference type="PROSITE" id="PS50157">
    <property type="entry name" value="ZINC_FINGER_C2H2_2"/>
    <property type="match status" value="5"/>
</dbReference>
<evidence type="ECO:0000256" key="8">
    <source>
        <dbReference type="SAM" id="MobiDB-lite"/>
    </source>
</evidence>
<feature type="domain" description="C2H2-type" evidence="9">
    <location>
        <begin position="238"/>
        <end position="265"/>
    </location>
</feature>
<evidence type="ECO:0000256" key="7">
    <source>
        <dbReference type="PROSITE-ProRule" id="PRU00042"/>
    </source>
</evidence>
<evidence type="ECO:0000256" key="4">
    <source>
        <dbReference type="ARBA" id="ARBA00022771"/>
    </source>
</evidence>
<accession>A0A8R1XPA3</accession>
<feature type="region of interest" description="Disordered" evidence="8">
    <location>
        <begin position="386"/>
        <end position="424"/>
    </location>
</feature>
<reference evidence="11" key="1">
    <citation type="submission" date="2013-10" db="EMBL/GenBank/DDBJ databases">
        <title>Genome sequencing of Onchocerca volvulus.</title>
        <authorList>
            <person name="Cotton J."/>
            <person name="Tsai J."/>
            <person name="Stanley E."/>
            <person name="Tracey A."/>
            <person name="Holroyd N."/>
            <person name="Lustigman S."/>
            <person name="Berriman M."/>
        </authorList>
    </citation>
    <scope>NUCLEOTIDE SEQUENCE</scope>
</reference>
<dbReference type="FunFam" id="3.30.160.60:FF:000653">
    <property type="entry name" value="Zinc finger protein Pegasus"/>
    <property type="match status" value="1"/>
</dbReference>
<evidence type="ECO:0000256" key="3">
    <source>
        <dbReference type="ARBA" id="ARBA00022737"/>
    </source>
</evidence>
<evidence type="ECO:0000256" key="2">
    <source>
        <dbReference type="ARBA" id="ARBA00022723"/>
    </source>
</evidence>
<keyword evidence="3" id="KW-0677">Repeat</keyword>
<evidence type="ECO:0000256" key="6">
    <source>
        <dbReference type="ARBA" id="ARBA00023242"/>
    </source>
</evidence>
<evidence type="ECO:0000256" key="5">
    <source>
        <dbReference type="ARBA" id="ARBA00022833"/>
    </source>
</evidence>
<evidence type="ECO:0000313" key="10">
    <source>
        <dbReference type="EnsemblMetazoa" id="OVOC10888.1"/>
    </source>
</evidence>
<evidence type="ECO:0000256" key="1">
    <source>
        <dbReference type="ARBA" id="ARBA00004123"/>
    </source>
</evidence>
<dbReference type="FunFam" id="3.30.160.60:FF:000446">
    <property type="entry name" value="Zinc finger protein"/>
    <property type="match status" value="1"/>
</dbReference>
<dbReference type="Pfam" id="PF00096">
    <property type="entry name" value="zf-C2H2"/>
    <property type="match status" value="5"/>
</dbReference>
<dbReference type="PANTHER" id="PTHR24376:SF235">
    <property type="entry name" value="C2H2-TYPE DOMAIN-CONTAINING PROTEIN"/>
    <property type="match status" value="1"/>
</dbReference>
<dbReference type="FunFam" id="3.30.160.60:FF:000159">
    <property type="entry name" value="Mds1 and evi1 complex locus protein"/>
    <property type="match status" value="1"/>
</dbReference>
<sequence length="708" mass="78006">MSLDANFLRLVEVRQNDDHTSSLWTRAKLKPGLLIGVLDKEGENDANALLLLNLIRPLSNSGSNFNILVRSVQQKICFQTSREIEINERLVADQRIEIEQNFHDNANDNDGGDGEDMVAENYSHTQRRSLPKPTSSISLPPSPSSSLSSSSASSSSSSSSSSPSSSLLLSSKSRTAESIVAHPAITTTSNSNSTDNISISSIAPQQLRQQQQYPESVQQQQQQQQSSSVQHHQAAAAYQCQLCPKSFSSTSALKQHSHIHCSSKPFRCHICNKAYTQFSNLCRHKRIHLEGWQCQYCSASLASQTALIRHRSICESQMTALSAFYKPFATQPPLLTVPSHYWSRLLQIASTQQQQQQYHLQAVPISVPTVANALFPWKDEYHTINCSDGESSPGSSEQPSDLSPTEQKYSPHGSSDDGSLGDFELTPLDLSMKASGAGTAMAAMTMLNTTPQVEGKVAVIERSNGDKNEKIIENENDEICPESGSQKNGTGMEHENLTASAKSSILPKNLGKLDLTPAVNPFSSAAFMQMLRRPFPYPIAPTPATVPATSHLNPYTQHPAPSAPSLSKTIRDRYSCKFCAKVFPRSANLTRHLRTHTGEQPYKCQYCDRSFSISSNLQRHVRNIHNREKPFRCDRCDRCFGQQTNLDRHTKKHESSTALTIATTTTTTGSMTVHRESLTVPIRTAPVALSFSAQSLFSQLTPSVQPIF</sequence>
<dbReference type="GO" id="GO:0001228">
    <property type="term" value="F:DNA-binding transcription activator activity, RNA polymerase II-specific"/>
    <property type="evidence" value="ECO:0007669"/>
    <property type="project" value="TreeGrafter"/>
</dbReference>
<proteinExistence type="predicted"/>
<dbReference type="EMBL" id="CMVM020000346">
    <property type="status" value="NOT_ANNOTATED_CDS"/>
    <property type="molecule type" value="Genomic_DNA"/>
</dbReference>
<dbReference type="SMART" id="SM00355">
    <property type="entry name" value="ZnF_C2H2"/>
    <property type="match status" value="6"/>
</dbReference>
<dbReference type="PROSITE" id="PS00028">
    <property type="entry name" value="ZINC_FINGER_C2H2_1"/>
    <property type="match status" value="5"/>
</dbReference>
<dbReference type="GO" id="GO:0000978">
    <property type="term" value="F:RNA polymerase II cis-regulatory region sequence-specific DNA binding"/>
    <property type="evidence" value="ECO:0007669"/>
    <property type="project" value="TreeGrafter"/>
</dbReference>
<feature type="domain" description="C2H2-type" evidence="9">
    <location>
        <begin position="266"/>
        <end position="288"/>
    </location>
</feature>
<dbReference type="Proteomes" id="UP000024404">
    <property type="component" value="Unassembled WGS sequence"/>
</dbReference>
<feature type="region of interest" description="Disordered" evidence="8">
    <location>
        <begin position="123"/>
        <end position="168"/>
    </location>
</feature>
<keyword evidence="11" id="KW-1185">Reference proteome</keyword>
<feature type="region of interest" description="Disordered" evidence="8">
    <location>
        <begin position="206"/>
        <end position="228"/>
    </location>
</feature>
<feature type="domain" description="C2H2-type" evidence="9">
    <location>
        <begin position="574"/>
        <end position="601"/>
    </location>
</feature>